<dbReference type="AlphaFoldDB" id="A0A517PKP8"/>
<dbReference type="EMBL" id="CP036266">
    <property type="protein sequence ID" value="QDT19954.1"/>
    <property type="molecule type" value="Genomic_DNA"/>
</dbReference>
<dbReference type="Proteomes" id="UP000320421">
    <property type="component" value="Chromosome"/>
</dbReference>
<dbReference type="OrthoDB" id="9789073at2"/>
<dbReference type="InterPro" id="IPR043148">
    <property type="entry name" value="TagF_C"/>
</dbReference>
<dbReference type="Gene3D" id="3.40.50.12580">
    <property type="match status" value="1"/>
</dbReference>
<sequence length="421" mass="46040">MNLSPPQRKRILAVCYGGGHVLMLIPVLKLLEAQGFDVKIAGLTTAAASLRKAGFEPLGFRDLIHEEDTRAQEHGTRLAREMHQGSKVNSLEESIAYLGLSYADLEDQHGAGGAAQAFNEQGRQAFLPLGPVRRLFDLVQPDVLLTTNSPRAELASIRVAAERGIPSVGVLDLFGLQPYNDIPADRVCVPFHQATSILVDRGLKPEALTVSGNPNFDWIHELIGGADLSADWRSRHGVQPGDLLVLYGMKPHWDQHEELIVQCLEQLLPRRPHWKVVVRPHPNSDAVLAQNVIQRLGPEIAFLNENTPLSEALTACDALITHKSTVSVEAALLGKQVALVHSNHDYPTHGIPLHLFGWGTFSISVPEAIEALSRWKKEAPEREAERGAKVRAAWNCDGQSHVRIAAVVAQALAEGQQHHAA</sequence>
<dbReference type="RefSeq" id="WP_145182054.1">
    <property type="nucleotide sequence ID" value="NZ_CP036266.1"/>
</dbReference>
<evidence type="ECO:0000313" key="1">
    <source>
        <dbReference type="EMBL" id="QDT19954.1"/>
    </source>
</evidence>
<name>A0A517PKP8_9PLAN</name>
<accession>A0A517PKP8</accession>
<keyword evidence="2" id="KW-1185">Reference proteome</keyword>
<evidence type="ECO:0000313" key="2">
    <source>
        <dbReference type="Proteomes" id="UP000320421"/>
    </source>
</evidence>
<dbReference type="Gene3D" id="3.40.50.2000">
    <property type="entry name" value="Glycogen Phosphorylase B"/>
    <property type="match status" value="1"/>
</dbReference>
<dbReference type="SUPFAM" id="SSF53756">
    <property type="entry name" value="UDP-Glycosyltransferase/glycogen phosphorylase"/>
    <property type="match status" value="1"/>
</dbReference>
<protein>
    <submittedName>
        <fullName evidence="1">Capsule polysaccharide biosynthesis protein</fullName>
    </submittedName>
</protein>
<gene>
    <name evidence="1" type="ORF">HG66A1_17270</name>
</gene>
<organism evidence="1 2">
    <name type="scientific">Gimesia chilikensis</name>
    <dbReference type="NCBI Taxonomy" id="2605989"/>
    <lineage>
        <taxon>Bacteria</taxon>
        <taxon>Pseudomonadati</taxon>
        <taxon>Planctomycetota</taxon>
        <taxon>Planctomycetia</taxon>
        <taxon>Planctomycetales</taxon>
        <taxon>Planctomycetaceae</taxon>
        <taxon>Gimesia</taxon>
    </lineage>
</organism>
<proteinExistence type="predicted"/>
<reference evidence="1 2" key="1">
    <citation type="submission" date="2019-02" db="EMBL/GenBank/DDBJ databases">
        <title>Deep-cultivation of Planctomycetes and their phenomic and genomic characterization uncovers novel biology.</title>
        <authorList>
            <person name="Wiegand S."/>
            <person name="Jogler M."/>
            <person name="Boedeker C."/>
            <person name="Pinto D."/>
            <person name="Vollmers J."/>
            <person name="Rivas-Marin E."/>
            <person name="Kohn T."/>
            <person name="Peeters S.H."/>
            <person name="Heuer A."/>
            <person name="Rast P."/>
            <person name="Oberbeckmann S."/>
            <person name="Bunk B."/>
            <person name="Jeske O."/>
            <person name="Meyerdierks A."/>
            <person name="Storesund J.E."/>
            <person name="Kallscheuer N."/>
            <person name="Luecker S."/>
            <person name="Lage O.M."/>
            <person name="Pohl T."/>
            <person name="Merkel B.J."/>
            <person name="Hornburger P."/>
            <person name="Mueller R.-W."/>
            <person name="Bruemmer F."/>
            <person name="Labrenz M."/>
            <person name="Spormann A.M."/>
            <person name="Op den Camp H."/>
            <person name="Overmann J."/>
            <person name="Amann R."/>
            <person name="Jetten M.S.M."/>
            <person name="Mascher T."/>
            <person name="Medema M.H."/>
            <person name="Devos D.P."/>
            <person name="Kaster A.-K."/>
            <person name="Ovreas L."/>
            <person name="Rohde M."/>
            <person name="Galperin M.Y."/>
            <person name="Jogler C."/>
        </authorList>
    </citation>
    <scope>NUCLEOTIDE SEQUENCE [LARGE SCALE GENOMIC DNA]</scope>
    <source>
        <strain evidence="1 2">HG66A1</strain>
    </source>
</reference>